<dbReference type="InterPro" id="IPR000795">
    <property type="entry name" value="T_Tr_GTP-bd_dom"/>
</dbReference>
<dbReference type="Gene3D" id="1.10.10.10">
    <property type="entry name" value="Winged helix-like DNA-binding domain superfamily/Winged helix DNA-binding domain"/>
    <property type="match status" value="3"/>
</dbReference>
<dbReference type="RefSeq" id="WP_224193816.1">
    <property type="nucleotide sequence ID" value="NZ_JAIRAU010000028.1"/>
</dbReference>
<sequence length="663" mass="68902">MAKPVRDLVLGTAGHIDHGKTALVRALTGVDTDRLPEEKRRGITIDLGFAAWQVGPGLQASIVDVPGHEAFVRTMVAGAGGVDAVLLVVSAEEGVMPQTREHLLVCRLLGITHAVVALTKIDRLHGDAEAIALAEADVRAALADLAPALGGAAIVPCSAHSGAGLSELTAAVRRVVAQLPARPLRDRPIVPVDRCFVLKGHGTVVTGTLLAGQLEIAADPHFTLVPTGPDRPVRELRARALHVRGAAAPRIPAGARAAVNLGGVAVGELARGDVLTRGHRVVAGDAVHALLEHLPHDPRTWRSGTSVQVCAGTAHTTGRLDPLGPLVGDEDAPKTMSLAPGTSALVRIRLDTPLPTWHGQRIVLRSHGGDLAHGHTCGGGVVVDPRPRPGRGQRSRWLRVARALAGADLRVRLAALLADAGALAISRAELELRSGAPDLDAVLSDMVQSSDAVRLGDSRHVAAAVLPELAAAAVAVADRFHAAHPDRPGLSRAALLGGLPGRVAPDVAAAALDHALRRGLLELRGDVLVRGGTEPTPGLSPVGHKVLDLYVRAGVAPPTLKEVQAAANLTERQALDALTALQKAGALVRVSADLSLAREHHAALVDKVRSHLGASPQIDVQALKGLTGLSRKFVVPFLEHLDRLGLTRRQGEVRVAGPKLHAG</sequence>
<evidence type="ECO:0000256" key="5">
    <source>
        <dbReference type="ARBA" id="ARBA00023134"/>
    </source>
</evidence>
<feature type="domain" description="Tr-type G" evidence="6">
    <location>
        <begin position="5"/>
        <end position="184"/>
    </location>
</feature>
<keyword evidence="8" id="KW-1185">Reference proteome</keyword>
<dbReference type="SUPFAM" id="SSF50447">
    <property type="entry name" value="Translation proteins"/>
    <property type="match status" value="1"/>
</dbReference>
<dbReference type="InterPro" id="IPR050055">
    <property type="entry name" value="EF-Tu_GTPase"/>
</dbReference>
<dbReference type="NCBIfam" id="TIGR00475">
    <property type="entry name" value="selB"/>
    <property type="match status" value="1"/>
</dbReference>
<dbReference type="InterPro" id="IPR036390">
    <property type="entry name" value="WH_DNA-bd_sf"/>
</dbReference>
<organism evidence="7 8">
    <name type="scientific">Nannocystis pusilla</name>
    <dbReference type="NCBI Taxonomy" id="889268"/>
    <lineage>
        <taxon>Bacteria</taxon>
        <taxon>Pseudomonadati</taxon>
        <taxon>Myxococcota</taxon>
        <taxon>Polyangia</taxon>
        <taxon>Nannocystales</taxon>
        <taxon>Nannocystaceae</taxon>
        <taxon>Nannocystis</taxon>
    </lineage>
</organism>
<dbReference type="Pfam" id="PF25461">
    <property type="entry name" value="Beta-barrel_SelB"/>
    <property type="match status" value="1"/>
</dbReference>
<protein>
    <submittedName>
        <fullName evidence="7">Selenocysteine-specific translation elongation factor</fullName>
    </submittedName>
</protein>
<accession>A0ABS7TV04</accession>
<keyword evidence="5" id="KW-0342">GTP-binding</keyword>
<evidence type="ECO:0000313" key="8">
    <source>
        <dbReference type="Proteomes" id="UP001139031"/>
    </source>
</evidence>
<evidence type="ECO:0000259" key="6">
    <source>
        <dbReference type="PROSITE" id="PS51722"/>
    </source>
</evidence>
<dbReference type="InterPro" id="IPR009001">
    <property type="entry name" value="Transl_elong_EF1A/Init_IF2_C"/>
</dbReference>
<dbReference type="InterPro" id="IPR005225">
    <property type="entry name" value="Small_GTP-bd"/>
</dbReference>
<evidence type="ECO:0000256" key="2">
    <source>
        <dbReference type="ARBA" id="ARBA00022490"/>
    </source>
</evidence>
<dbReference type="PROSITE" id="PS51722">
    <property type="entry name" value="G_TR_2"/>
    <property type="match status" value="1"/>
</dbReference>
<evidence type="ECO:0000313" key="7">
    <source>
        <dbReference type="EMBL" id="MBZ5712055.1"/>
    </source>
</evidence>
<dbReference type="Pfam" id="PF00009">
    <property type="entry name" value="GTP_EFTU"/>
    <property type="match status" value="1"/>
</dbReference>
<dbReference type="InterPro" id="IPR015190">
    <property type="entry name" value="Elong_fac_SelB-wing-hlx_typ-2"/>
</dbReference>
<dbReference type="SUPFAM" id="SSF52540">
    <property type="entry name" value="P-loop containing nucleoside triphosphate hydrolases"/>
    <property type="match status" value="1"/>
</dbReference>
<dbReference type="CDD" id="cd04171">
    <property type="entry name" value="SelB"/>
    <property type="match status" value="1"/>
</dbReference>
<dbReference type="Proteomes" id="UP001139031">
    <property type="component" value="Unassembled WGS sequence"/>
</dbReference>
<dbReference type="PRINTS" id="PR00315">
    <property type="entry name" value="ELONGATNFCT"/>
</dbReference>
<dbReference type="Gene3D" id="2.40.30.10">
    <property type="entry name" value="Translation factors"/>
    <property type="match status" value="1"/>
</dbReference>
<dbReference type="Gene3D" id="3.40.50.300">
    <property type="entry name" value="P-loop containing nucleotide triphosphate hydrolases"/>
    <property type="match status" value="1"/>
</dbReference>
<dbReference type="PANTHER" id="PTHR43721">
    <property type="entry name" value="ELONGATION FACTOR TU-RELATED"/>
    <property type="match status" value="1"/>
</dbReference>
<dbReference type="InterPro" id="IPR057335">
    <property type="entry name" value="Beta-barrel_SelB"/>
</dbReference>
<dbReference type="Pfam" id="PF09107">
    <property type="entry name" value="WHD_3rd_SelB"/>
    <property type="match status" value="1"/>
</dbReference>
<gene>
    <name evidence="7" type="primary">selB</name>
    <name evidence="7" type="ORF">K7C98_22660</name>
</gene>
<reference evidence="7" key="1">
    <citation type="submission" date="2021-08" db="EMBL/GenBank/DDBJ databases">
        <authorList>
            <person name="Stevens D.C."/>
        </authorList>
    </citation>
    <scope>NUCLEOTIDE SEQUENCE</scope>
    <source>
        <strain evidence="7">DSM 53165</strain>
    </source>
</reference>
<comment type="subcellular location">
    <subcellularLocation>
        <location evidence="1">Cytoplasm</location>
    </subcellularLocation>
</comment>
<dbReference type="EMBL" id="JAIRAU010000028">
    <property type="protein sequence ID" value="MBZ5712055.1"/>
    <property type="molecule type" value="Genomic_DNA"/>
</dbReference>
<dbReference type="NCBIfam" id="TIGR00231">
    <property type="entry name" value="small_GTP"/>
    <property type="match status" value="1"/>
</dbReference>
<keyword evidence="4" id="KW-0648">Protein biosynthesis</keyword>
<comment type="caution">
    <text evidence="7">The sequence shown here is derived from an EMBL/GenBank/DDBJ whole genome shotgun (WGS) entry which is preliminary data.</text>
</comment>
<dbReference type="InterPro" id="IPR015191">
    <property type="entry name" value="SelB_WHD4"/>
</dbReference>
<keyword evidence="2" id="KW-0963">Cytoplasm</keyword>
<dbReference type="Pfam" id="PF09106">
    <property type="entry name" value="WHD_2nd_SelB"/>
    <property type="match status" value="1"/>
</dbReference>
<dbReference type="GO" id="GO:0003746">
    <property type="term" value="F:translation elongation factor activity"/>
    <property type="evidence" value="ECO:0007669"/>
    <property type="project" value="UniProtKB-KW"/>
</dbReference>
<dbReference type="InterPro" id="IPR004535">
    <property type="entry name" value="Transl_elong_SelB"/>
</dbReference>
<evidence type="ECO:0000256" key="1">
    <source>
        <dbReference type="ARBA" id="ARBA00004496"/>
    </source>
</evidence>
<dbReference type="InterPro" id="IPR027417">
    <property type="entry name" value="P-loop_NTPase"/>
</dbReference>
<evidence type="ECO:0000256" key="3">
    <source>
        <dbReference type="ARBA" id="ARBA00022741"/>
    </source>
</evidence>
<dbReference type="SUPFAM" id="SSF46785">
    <property type="entry name" value="Winged helix' DNA-binding domain"/>
    <property type="match status" value="3"/>
</dbReference>
<proteinExistence type="predicted"/>
<name>A0ABS7TV04_9BACT</name>
<dbReference type="InterPro" id="IPR036388">
    <property type="entry name" value="WH-like_DNA-bd_sf"/>
</dbReference>
<dbReference type="PANTHER" id="PTHR43721:SF22">
    <property type="entry name" value="ELONGATION FACTOR TU, MITOCHONDRIAL"/>
    <property type="match status" value="1"/>
</dbReference>
<keyword evidence="7" id="KW-0251">Elongation factor</keyword>
<dbReference type="SUPFAM" id="SSF50465">
    <property type="entry name" value="EF-Tu/eEF-1alpha/eIF2-gamma C-terminal domain"/>
    <property type="match status" value="1"/>
</dbReference>
<keyword evidence="3" id="KW-0547">Nucleotide-binding</keyword>
<dbReference type="InterPro" id="IPR009000">
    <property type="entry name" value="Transl_B-barrel_sf"/>
</dbReference>
<evidence type="ECO:0000256" key="4">
    <source>
        <dbReference type="ARBA" id="ARBA00022917"/>
    </source>
</evidence>